<protein>
    <submittedName>
        <fullName evidence="2">Uncharacterized protein</fullName>
    </submittedName>
</protein>
<feature type="region of interest" description="Disordered" evidence="1">
    <location>
        <begin position="51"/>
        <end position="78"/>
    </location>
</feature>
<evidence type="ECO:0000313" key="3">
    <source>
        <dbReference type="Proteomes" id="UP001222325"/>
    </source>
</evidence>
<gene>
    <name evidence="2" type="ORF">B0H15DRAFT_950983</name>
</gene>
<keyword evidence="3" id="KW-1185">Reference proteome</keyword>
<dbReference type="Proteomes" id="UP001222325">
    <property type="component" value="Unassembled WGS sequence"/>
</dbReference>
<dbReference type="AlphaFoldDB" id="A0AAD6U4B9"/>
<accession>A0AAD6U4B9</accession>
<dbReference type="EMBL" id="JARJCN010000034">
    <property type="protein sequence ID" value="KAJ7085375.1"/>
    <property type="molecule type" value="Genomic_DNA"/>
</dbReference>
<reference evidence="2" key="1">
    <citation type="submission" date="2023-03" db="EMBL/GenBank/DDBJ databases">
        <title>Massive genome expansion in bonnet fungi (Mycena s.s.) driven by repeated elements and novel gene families across ecological guilds.</title>
        <authorList>
            <consortium name="Lawrence Berkeley National Laboratory"/>
            <person name="Harder C.B."/>
            <person name="Miyauchi S."/>
            <person name="Viragh M."/>
            <person name="Kuo A."/>
            <person name="Thoen E."/>
            <person name="Andreopoulos B."/>
            <person name="Lu D."/>
            <person name="Skrede I."/>
            <person name="Drula E."/>
            <person name="Henrissat B."/>
            <person name="Morin E."/>
            <person name="Kohler A."/>
            <person name="Barry K."/>
            <person name="LaButti K."/>
            <person name="Morin E."/>
            <person name="Salamov A."/>
            <person name="Lipzen A."/>
            <person name="Mereny Z."/>
            <person name="Hegedus B."/>
            <person name="Baldrian P."/>
            <person name="Stursova M."/>
            <person name="Weitz H."/>
            <person name="Taylor A."/>
            <person name="Grigoriev I.V."/>
            <person name="Nagy L.G."/>
            <person name="Martin F."/>
            <person name="Kauserud H."/>
        </authorList>
    </citation>
    <scope>NUCLEOTIDE SEQUENCE</scope>
    <source>
        <strain evidence="2">CBHHK173m</strain>
    </source>
</reference>
<organism evidence="2 3">
    <name type="scientific">Mycena belliarum</name>
    <dbReference type="NCBI Taxonomy" id="1033014"/>
    <lineage>
        <taxon>Eukaryota</taxon>
        <taxon>Fungi</taxon>
        <taxon>Dikarya</taxon>
        <taxon>Basidiomycota</taxon>
        <taxon>Agaricomycotina</taxon>
        <taxon>Agaricomycetes</taxon>
        <taxon>Agaricomycetidae</taxon>
        <taxon>Agaricales</taxon>
        <taxon>Marasmiineae</taxon>
        <taxon>Mycenaceae</taxon>
        <taxon>Mycena</taxon>
    </lineage>
</organism>
<evidence type="ECO:0000256" key="1">
    <source>
        <dbReference type="SAM" id="MobiDB-lite"/>
    </source>
</evidence>
<comment type="caution">
    <text evidence="2">The sequence shown here is derived from an EMBL/GenBank/DDBJ whole genome shotgun (WGS) entry which is preliminary data.</text>
</comment>
<name>A0AAD6U4B9_9AGAR</name>
<sequence length="178" mass="18776">MQRISRATASLLGTAGPALPLRFDSGDVRAGKNGATRAVAGRASRTLSVRISEKRPGSLSSAASSARPNAGASLCSGEEEQPVVRGARLVVIAGGAMSSTYAWQRRSCKAAHSESRVRVRVRCRAMLRVGDNAGAREGARRAGSACAAGSGFDPGRRRLEMKVARHNVEDELRLRLHA</sequence>
<evidence type="ECO:0000313" key="2">
    <source>
        <dbReference type="EMBL" id="KAJ7085375.1"/>
    </source>
</evidence>
<proteinExistence type="predicted"/>
<feature type="compositionally biased region" description="Polar residues" evidence="1">
    <location>
        <begin position="58"/>
        <end position="67"/>
    </location>
</feature>